<keyword evidence="4" id="KW-1185">Reference proteome</keyword>
<dbReference type="Proteomes" id="UP000006860">
    <property type="component" value="Chromosome"/>
</dbReference>
<sequence>MKPYSSRKLSGLVLSLCLLVASSASFAAEPTADWTSFRNGPLLHGVAGSGLPDELEIRWEYATSDGIPGTPAILDGSVYCGTLDGYVVRLDLKDGKEIWKTRSIDDPDPKSFAPGFKAAPLVNDGRVYIGDEDGIFHCLDAETGKQLWTFETFGEIISSATASGDRIIFGSYDNSLYCLNAESGEKVWSFETEGYVNCTPAVAEGFTFVTGCDEQLRVLEVETGKQVKEMPLNTYLIASPVVEGDYLYVGTYAAEVITVNWKTMTVDWRYDGAIGEFPYHSSAALLKDRLVVGGRDKLIHCIDRTNGEGVWSFPTRGKVDSSPVIVGDRIFCGSDDGYLYELDLKTGEEQSKHRIGRKVPGSAAVGENSLVIGSAERNGKLFCFGAK</sequence>
<keyword evidence="1" id="KW-0732">Signal</keyword>
<protein>
    <submittedName>
        <fullName evidence="3">Pyrrolo-quinoline quinone repeat-containing protein</fullName>
    </submittedName>
</protein>
<dbReference type="HOGENOM" id="CLU_027480_4_1_0"/>
<dbReference type="InterPro" id="IPR011047">
    <property type="entry name" value="Quinoprotein_ADH-like_sf"/>
</dbReference>
<dbReference type="Pfam" id="PF13360">
    <property type="entry name" value="PQQ_2"/>
    <property type="match status" value="3"/>
</dbReference>
<feature type="chain" id="PRO_5003260404" evidence="1">
    <location>
        <begin position="28"/>
        <end position="387"/>
    </location>
</feature>
<evidence type="ECO:0000313" key="4">
    <source>
        <dbReference type="Proteomes" id="UP000006860"/>
    </source>
</evidence>
<dbReference type="InterPro" id="IPR002372">
    <property type="entry name" value="PQQ_rpt_dom"/>
</dbReference>
<dbReference type="InterPro" id="IPR015943">
    <property type="entry name" value="WD40/YVTN_repeat-like_dom_sf"/>
</dbReference>
<accession>F0SIL1</accession>
<dbReference type="STRING" id="756272.Plabr_2035"/>
<dbReference type="SUPFAM" id="SSF50998">
    <property type="entry name" value="Quinoprotein alcohol dehydrogenase-like"/>
    <property type="match status" value="1"/>
</dbReference>
<name>F0SIL1_RUBBR</name>
<dbReference type="PANTHER" id="PTHR34512:SF30">
    <property type="entry name" value="OUTER MEMBRANE PROTEIN ASSEMBLY FACTOR BAMB"/>
    <property type="match status" value="1"/>
</dbReference>
<dbReference type="EMBL" id="CP002546">
    <property type="protein sequence ID" value="ADY59639.1"/>
    <property type="molecule type" value="Genomic_DNA"/>
</dbReference>
<dbReference type="RefSeq" id="WP_013628364.1">
    <property type="nucleotide sequence ID" value="NC_015174.1"/>
</dbReference>
<organism evidence="3 4">
    <name type="scientific">Rubinisphaera brasiliensis (strain ATCC 49424 / DSM 5305 / JCM 21570 / IAM 15109 / NBRC 103401 / IFAM 1448)</name>
    <name type="common">Planctomyces brasiliensis</name>
    <dbReference type="NCBI Taxonomy" id="756272"/>
    <lineage>
        <taxon>Bacteria</taxon>
        <taxon>Pseudomonadati</taxon>
        <taxon>Planctomycetota</taxon>
        <taxon>Planctomycetia</taxon>
        <taxon>Planctomycetales</taxon>
        <taxon>Planctomycetaceae</taxon>
        <taxon>Rubinisphaera</taxon>
    </lineage>
</organism>
<dbReference type="SMART" id="SM00564">
    <property type="entry name" value="PQQ"/>
    <property type="match status" value="7"/>
</dbReference>
<feature type="domain" description="Pyrrolo-quinoline quinone repeat" evidence="2">
    <location>
        <begin position="287"/>
        <end position="350"/>
    </location>
</feature>
<gene>
    <name evidence="3" type="ordered locus">Plabr_2035</name>
</gene>
<dbReference type="eggNOG" id="COG1520">
    <property type="taxonomic scope" value="Bacteria"/>
</dbReference>
<evidence type="ECO:0000259" key="2">
    <source>
        <dbReference type="Pfam" id="PF13360"/>
    </source>
</evidence>
<reference evidence="4" key="1">
    <citation type="submission" date="2011-02" db="EMBL/GenBank/DDBJ databases">
        <title>The complete genome of Planctomyces brasiliensis DSM 5305.</title>
        <authorList>
            <person name="Lucas S."/>
            <person name="Copeland A."/>
            <person name="Lapidus A."/>
            <person name="Bruce D."/>
            <person name="Goodwin L."/>
            <person name="Pitluck S."/>
            <person name="Kyrpides N."/>
            <person name="Mavromatis K."/>
            <person name="Pagani I."/>
            <person name="Ivanova N."/>
            <person name="Ovchinnikova G."/>
            <person name="Lu M."/>
            <person name="Detter J.C."/>
            <person name="Han C."/>
            <person name="Land M."/>
            <person name="Hauser L."/>
            <person name="Markowitz V."/>
            <person name="Cheng J.-F."/>
            <person name="Hugenholtz P."/>
            <person name="Woyke T."/>
            <person name="Wu D."/>
            <person name="Tindall B."/>
            <person name="Pomrenke H.G."/>
            <person name="Brambilla E."/>
            <person name="Klenk H.-P."/>
            <person name="Eisen J.A."/>
        </authorList>
    </citation>
    <scope>NUCLEOTIDE SEQUENCE [LARGE SCALE GENOMIC DNA]</scope>
    <source>
        <strain evidence="4">ATCC 49424 / DSM 5305 / JCM 21570 / NBRC 103401 / IFAM 1448</strain>
    </source>
</reference>
<feature type="signal peptide" evidence="1">
    <location>
        <begin position="1"/>
        <end position="27"/>
    </location>
</feature>
<dbReference type="InterPro" id="IPR018391">
    <property type="entry name" value="PQQ_b-propeller_rpt"/>
</dbReference>
<dbReference type="Gene3D" id="2.130.10.10">
    <property type="entry name" value="YVTN repeat-like/Quinoprotein amine dehydrogenase"/>
    <property type="match status" value="2"/>
</dbReference>
<evidence type="ECO:0000313" key="3">
    <source>
        <dbReference type="EMBL" id="ADY59639.1"/>
    </source>
</evidence>
<feature type="domain" description="Pyrrolo-quinoline quinone repeat" evidence="2">
    <location>
        <begin position="84"/>
        <end position="193"/>
    </location>
</feature>
<evidence type="ECO:0000256" key="1">
    <source>
        <dbReference type="SAM" id="SignalP"/>
    </source>
</evidence>
<dbReference type="PANTHER" id="PTHR34512">
    <property type="entry name" value="CELL SURFACE PROTEIN"/>
    <property type="match status" value="1"/>
</dbReference>
<proteinExistence type="predicted"/>
<dbReference type="AlphaFoldDB" id="F0SIL1"/>
<dbReference type="KEGG" id="pbs:Plabr_2035"/>
<feature type="domain" description="Pyrrolo-quinoline quinone repeat" evidence="2">
    <location>
        <begin position="200"/>
        <end position="273"/>
    </location>
</feature>